<dbReference type="PROSITE" id="PS51819">
    <property type="entry name" value="VOC"/>
    <property type="match status" value="1"/>
</dbReference>
<dbReference type="InterPro" id="IPR051785">
    <property type="entry name" value="MMCE/EMCE_epimerase"/>
</dbReference>
<evidence type="ECO:0000313" key="4">
    <source>
        <dbReference type="Proteomes" id="UP001652504"/>
    </source>
</evidence>
<dbReference type="InterPro" id="IPR029068">
    <property type="entry name" value="Glyas_Bleomycin-R_OHBP_Dase"/>
</dbReference>
<dbReference type="Gene3D" id="3.10.180.10">
    <property type="entry name" value="2,3-Dihydroxybiphenyl 1,2-Dioxygenase, domain 1"/>
    <property type="match status" value="1"/>
</dbReference>
<dbReference type="Pfam" id="PF00903">
    <property type="entry name" value="Glyoxalase"/>
    <property type="match status" value="1"/>
</dbReference>
<gene>
    <name evidence="3" type="ORF">OE749_12110</name>
</gene>
<dbReference type="PANTHER" id="PTHR43048:SF3">
    <property type="entry name" value="METHYLMALONYL-COA EPIMERASE, MITOCHONDRIAL"/>
    <property type="match status" value="1"/>
</dbReference>
<organism evidence="3 4">
    <name type="scientific">Fluctibacter corallii</name>
    <dbReference type="NCBI Taxonomy" id="2984329"/>
    <lineage>
        <taxon>Bacteria</taxon>
        <taxon>Pseudomonadati</taxon>
        <taxon>Pseudomonadota</taxon>
        <taxon>Gammaproteobacteria</taxon>
        <taxon>Alteromonadales</taxon>
        <taxon>Alteromonadaceae</taxon>
        <taxon>Fluctibacter</taxon>
    </lineage>
</organism>
<evidence type="ECO:0000259" key="2">
    <source>
        <dbReference type="PROSITE" id="PS51819"/>
    </source>
</evidence>
<dbReference type="InterPro" id="IPR004360">
    <property type="entry name" value="Glyas_Fos-R_dOase_dom"/>
</dbReference>
<dbReference type="InterPro" id="IPR018146">
    <property type="entry name" value="Glyoxalase_1_CS"/>
</dbReference>
<proteinExistence type="predicted"/>
<dbReference type="PANTHER" id="PTHR43048">
    <property type="entry name" value="METHYLMALONYL-COA EPIMERASE"/>
    <property type="match status" value="1"/>
</dbReference>
<keyword evidence="1" id="KW-0479">Metal-binding</keyword>
<dbReference type="InterPro" id="IPR037523">
    <property type="entry name" value="VOC_core"/>
</dbReference>
<dbReference type="EMBL" id="JAOWKX010000006">
    <property type="protein sequence ID" value="MCV2885439.1"/>
    <property type="molecule type" value="Genomic_DNA"/>
</dbReference>
<protein>
    <submittedName>
        <fullName evidence="3">VOC family protein</fullName>
    </submittedName>
</protein>
<accession>A0ABT3A9W4</accession>
<dbReference type="RefSeq" id="WP_263712731.1">
    <property type="nucleotide sequence ID" value="NZ_JAOWKX010000006.1"/>
</dbReference>
<evidence type="ECO:0000256" key="1">
    <source>
        <dbReference type="ARBA" id="ARBA00022723"/>
    </source>
</evidence>
<comment type="caution">
    <text evidence="3">The sequence shown here is derived from an EMBL/GenBank/DDBJ whole genome shotgun (WGS) entry which is preliminary data.</text>
</comment>
<sequence length="144" mass="15917">MLKNVRHTGIVVQNLEASRSFYTALGFEVVSSDVEEGAFIESVTGLRNVKLEWIKMRSSCGFLLELLKYHSHDLAPSEIPANVNKHGCSHIAFTVENASMFLEKVCQLGGYMINPPAINPTGQVKVAYCHDPEGVLLEIVEELV</sequence>
<name>A0ABT3A9W4_9ALTE</name>
<feature type="domain" description="VOC" evidence="2">
    <location>
        <begin position="4"/>
        <end position="142"/>
    </location>
</feature>
<reference evidence="3 4" key="1">
    <citation type="submission" date="2022-10" db="EMBL/GenBank/DDBJ databases">
        <title>Aestuariibacter sp. AA17 isolated from Montipora capitata coral fragment.</title>
        <authorList>
            <person name="Emsley S.A."/>
            <person name="Pfannmuller K.M."/>
            <person name="Loughran R.M."/>
            <person name="Shlafstein M."/>
            <person name="Papke E."/>
            <person name="Saw J.H."/>
            <person name="Ushijima B."/>
            <person name="Videau P."/>
        </authorList>
    </citation>
    <scope>NUCLEOTIDE SEQUENCE [LARGE SCALE GENOMIC DNA]</scope>
    <source>
        <strain evidence="3 4">AA17</strain>
    </source>
</reference>
<keyword evidence="4" id="KW-1185">Reference proteome</keyword>
<dbReference type="SUPFAM" id="SSF54593">
    <property type="entry name" value="Glyoxalase/Bleomycin resistance protein/Dihydroxybiphenyl dioxygenase"/>
    <property type="match status" value="1"/>
</dbReference>
<dbReference type="PROSITE" id="PS00934">
    <property type="entry name" value="GLYOXALASE_I_1"/>
    <property type="match status" value="1"/>
</dbReference>
<dbReference type="Proteomes" id="UP001652504">
    <property type="component" value="Unassembled WGS sequence"/>
</dbReference>
<evidence type="ECO:0000313" key="3">
    <source>
        <dbReference type="EMBL" id="MCV2885439.1"/>
    </source>
</evidence>